<evidence type="ECO:0000256" key="2">
    <source>
        <dbReference type="PROSITE-ProRule" id="PRU00175"/>
    </source>
</evidence>
<sequence length="705" mass="76480">MLGTRSSSHSAPRSYATVQSKFSNWHLSDDCFRALVGRRSMHDEDSAEHDGYLWMNAIASGRLELVEASMTERTCPMPSGRPAIISAAEAGNTPLVALLLSQEKDLCDSAGRTALMHAAIHNHLTTAKELLSLAGRQTNDGISALMYAAWRGHLQLVELLACFKNGVELGLQRANGETALMTAIRMGHKSCALVLIKSDRELNKQMADGTTALMLAKTRDIAMHLLCEANLLRKGGLTALMTGAMQDLDEVVEFLAPYLRDKRSHEGYTALMLAARHGNAKSVKILIEKTGELGLQDKQGRSALMLAAHHGSKDCVELLLKGEGHLVDYKNRRASAYTTNDDLRLLLGLFNMGDVDTEGLTTLMHAARLTRPEVVEQLINTQLKAQDSIGRTALMYACLCGHESSAEMVPVVSMLSAEAGLCDSRGRSALFYLIDNPHVHGLTGEARANISSILLLLSSELSLVGPKGLGPLDYAIAQEKYGVGALIYNSAMALHTGNLVSIRAIIVSMLNTLACGVDEEYEDSPMREDARALTDFISSSFCDDGPFLAEELADQMESICRDTELPGCCICLEQEAEEVMVPCGHLTCCKSCLSKVHKVCPVCRAPVQTTIAPLFREETQHSKDLGESRRMPPRSTVMSTVSLIAQEPHLQGSEPLSRTSSPSSVSSTRYNLTTGSQSLRLEVDSEMELSDSTTRSESPSVGWPA</sequence>
<evidence type="ECO:0000256" key="3">
    <source>
        <dbReference type="SAM" id="MobiDB-lite"/>
    </source>
</evidence>
<dbReference type="PANTHER" id="PTHR24120">
    <property type="entry name" value="GH07239P"/>
    <property type="match status" value="1"/>
</dbReference>
<keyword evidence="2" id="KW-0862">Zinc</keyword>
<feature type="repeat" description="ANK" evidence="1">
    <location>
        <begin position="266"/>
        <end position="298"/>
    </location>
</feature>
<keyword evidence="2" id="KW-0479">Metal-binding</keyword>
<dbReference type="GO" id="GO:0008270">
    <property type="term" value="F:zinc ion binding"/>
    <property type="evidence" value="ECO:0007669"/>
    <property type="project" value="UniProtKB-KW"/>
</dbReference>
<dbReference type="Pfam" id="PF13920">
    <property type="entry name" value="zf-C3HC4_3"/>
    <property type="match status" value="1"/>
</dbReference>
<dbReference type="Proteomes" id="UP000018320">
    <property type="component" value="Unassembled WGS sequence"/>
</dbReference>
<dbReference type="Gene3D" id="3.30.40.10">
    <property type="entry name" value="Zinc/RING finger domain, C3HC4 (zinc finger)"/>
    <property type="match status" value="1"/>
</dbReference>
<evidence type="ECO:0000313" key="5">
    <source>
        <dbReference type="EMBL" id="ESU37545.1"/>
    </source>
</evidence>
<dbReference type="VEuPathDB" id="GiardiaDB:GL50581_182"/>
<evidence type="ECO:0000313" key="6">
    <source>
        <dbReference type="Proteomes" id="UP000018320"/>
    </source>
</evidence>
<dbReference type="SMART" id="SM00248">
    <property type="entry name" value="ANK"/>
    <property type="match status" value="9"/>
</dbReference>
<dbReference type="InterPro" id="IPR013083">
    <property type="entry name" value="Znf_RING/FYVE/PHD"/>
</dbReference>
<feature type="domain" description="RING-type" evidence="4">
    <location>
        <begin position="568"/>
        <end position="604"/>
    </location>
</feature>
<dbReference type="EMBL" id="AHGT01000025">
    <property type="protein sequence ID" value="ESU37545.1"/>
    <property type="molecule type" value="Genomic_DNA"/>
</dbReference>
<dbReference type="SUPFAM" id="SSF57850">
    <property type="entry name" value="RING/U-box"/>
    <property type="match status" value="1"/>
</dbReference>
<accession>V6TKR0</accession>
<feature type="region of interest" description="Disordered" evidence="3">
    <location>
        <begin position="647"/>
        <end position="705"/>
    </location>
</feature>
<dbReference type="InterPro" id="IPR001841">
    <property type="entry name" value="Znf_RING"/>
</dbReference>
<keyword evidence="2" id="KW-0863">Zinc-finger</keyword>
<dbReference type="PANTHER" id="PTHR24120:SF4">
    <property type="entry name" value="GH07239P"/>
    <property type="match status" value="1"/>
</dbReference>
<dbReference type="InterPro" id="IPR002110">
    <property type="entry name" value="Ankyrin_rpt"/>
</dbReference>
<reference evidence="6" key="1">
    <citation type="submission" date="2012-02" db="EMBL/GenBank/DDBJ databases">
        <title>Genome sequencing of Giardia lamblia Genotypes A2 and B isolates (DH and GS) and comparative analysis with the genomes of Genotypes A1 and E (WB and Pig).</title>
        <authorList>
            <person name="Adam R."/>
            <person name="Dahlstrom E."/>
            <person name="Martens C."/>
            <person name="Bruno D."/>
            <person name="Barbian K."/>
            <person name="Porcella S.F."/>
            <person name="Nash T."/>
        </authorList>
    </citation>
    <scope>NUCLEOTIDE SEQUENCE</scope>
    <source>
        <strain evidence="6">DH</strain>
    </source>
</reference>
<feature type="compositionally biased region" description="Polar residues" evidence="3">
    <location>
        <begin position="670"/>
        <end position="679"/>
    </location>
</feature>
<reference evidence="5 6" key="2">
    <citation type="journal article" date="2013" name="Genome Biol. Evol.">
        <title>Genome sequencing of Giardia lamblia genotypes A2 and B isolates (DH and GS) and comparative analysis with the genomes of genotypes A1 and E (WB and Pig).</title>
        <authorList>
            <person name="Adam R.D."/>
            <person name="Dahlstrom E.W."/>
            <person name="Martens C.A."/>
            <person name="Bruno D.P."/>
            <person name="Barbian K.D."/>
            <person name="Ricklefs S.M."/>
            <person name="Hernandez M.M."/>
            <person name="Narla N.P."/>
            <person name="Patel R.B."/>
            <person name="Porcella S.F."/>
            <person name="Nash T.E."/>
        </authorList>
    </citation>
    <scope>NUCLEOTIDE SEQUENCE [LARGE SCALE GENOMIC DNA]</scope>
    <source>
        <strain evidence="5 6">DH</strain>
    </source>
</reference>
<dbReference type="PROSITE" id="PS50297">
    <property type="entry name" value="ANK_REP_REGION"/>
    <property type="match status" value="1"/>
</dbReference>
<dbReference type="Gene3D" id="1.25.40.20">
    <property type="entry name" value="Ankyrin repeat-containing domain"/>
    <property type="match status" value="4"/>
</dbReference>
<dbReference type="PROSITE" id="PS50088">
    <property type="entry name" value="ANK_REPEAT"/>
    <property type="match status" value="1"/>
</dbReference>
<dbReference type="VEuPathDB" id="GiardiaDB:DHA2_153276"/>
<dbReference type="SUPFAM" id="SSF48403">
    <property type="entry name" value="Ankyrin repeat"/>
    <property type="match status" value="1"/>
</dbReference>
<evidence type="ECO:0000259" key="4">
    <source>
        <dbReference type="PROSITE" id="PS50089"/>
    </source>
</evidence>
<proteinExistence type="predicted"/>
<organism evidence="5 6">
    <name type="scientific">Giardia intestinalis</name>
    <name type="common">Giardia lamblia</name>
    <dbReference type="NCBI Taxonomy" id="5741"/>
    <lineage>
        <taxon>Eukaryota</taxon>
        <taxon>Metamonada</taxon>
        <taxon>Diplomonadida</taxon>
        <taxon>Hexamitidae</taxon>
        <taxon>Giardiinae</taxon>
        <taxon>Giardia</taxon>
    </lineage>
</organism>
<keyword evidence="1" id="KW-0040">ANK repeat</keyword>
<feature type="compositionally biased region" description="Polar residues" evidence="3">
    <location>
        <begin position="690"/>
        <end position="699"/>
    </location>
</feature>
<dbReference type="VEuPathDB" id="GiardiaDB:GL50803_0015412"/>
<name>V6TKR0_GIAIN</name>
<dbReference type="InterPro" id="IPR036770">
    <property type="entry name" value="Ankyrin_rpt-contain_sf"/>
</dbReference>
<feature type="compositionally biased region" description="Low complexity" evidence="3">
    <location>
        <begin position="653"/>
        <end position="669"/>
    </location>
</feature>
<dbReference type="PROSITE" id="PS50089">
    <property type="entry name" value="ZF_RING_2"/>
    <property type="match status" value="1"/>
</dbReference>
<evidence type="ECO:0000256" key="1">
    <source>
        <dbReference type="PROSITE-ProRule" id="PRU00023"/>
    </source>
</evidence>
<protein>
    <submittedName>
        <fullName evidence="5">Ankyrin repeat protein</fullName>
    </submittedName>
</protein>
<gene>
    <name evidence="5" type="ORF">DHA2_153276</name>
</gene>
<dbReference type="AlphaFoldDB" id="V6TKR0"/>
<dbReference type="Pfam" id="PF12796">
    <property type="entry name" value="Ank_2"/>
    <property type="match status" value="4"/>
</dbReference>
<comment type="caution">
    <text evidence="5">The sequence shown here is derived from an EMBL/GenBank/DDBJ whole genome shotgun (WGS) entry which is preliminary data.</text>
</comment>